<feature type="transmembrane region" description="Helical" evidence="7">
    <location>
        <begin position="680"/>
        <end position="703"/>
    </location>
</feature>
<proteinExistence type="inferred from homology"/>
<evidence type="ECO:0000256" key="5">
    <source>
        <dbReference type="ARBA" id="ARBA00023136"/>
    </source>
</evidence>
<dbReference type="InterPro" id="IPR050250">
    <property type="entry name" value="Macrolide_Exporter_MacB"/>
</dbReference>
<comment type="similarity">
    <text evidence="6">Belongs to the ABC-4 integral membrane protein family.</text>
</comment>
<comment type="subcellular location">
    <subcellularLocation>
        <location evidence="1">Cell membrane</location>
        <topology evidence="1">Multi-pass membrane protein</topology>
    </subcellularLocation>
</comment>
<dbReference type="GO" id="GO:0005886">
    <property type="term" value="C:plasma membrane"/>
    <property type="evidence" value="ECO:0007669"/>
    <property type="project" value="UniProtKB-SubCell"/>
</dbReference>
<keyword evidence="2" id="KW-1003">Cell membrane</keyword>
<feature type="transmembrane region" description="Helical" evidence="7">
    <location>
        <begin position="329"/>
        <end position="350"/>
    </location>
</feature>
<feature type="transmembrane region" description="Helical" evidence="7">
    <location>
        <begin position="164"/>
        <end position="184"/>
    </location>
</feature>
<accession>A0A4R4ZSV3</accession>
<comment type="caution">
    <text evidence="9">The sequence shown here is derived from an EMBL/GenBank/DDBJ whole genome shotgun (WGS) entry which is preliminary data.</text>
</comment>
<evidence type="ECO:0000256" key="1">
    <source>
        <dbReference type="ARBA" id="ARBA00004651"/>
    </source>
</evidence>
<dbReference type="EMBL" id="SMKX01000014">
    <property type="protein sequence ID" value="TDD61470.1"/>
    <property type="molecule type" value="Genomic_DNA"/>
</dbReference>
<dbReference type="Proteomes" id="UP000295124">
    <property type="component" value="Unassembled WGS sequence"/>
</dbReference>
<evidence type="ECO:0000256" key="2">
    <source>
        <dbReference type="ARBA" id="ARBA00022475"/>
    </source>
</evidence>
<reference evidence="9 10" key="1">
    <citation type="submission" date="2019-03" db="EMBL/GenBank/DDBJ databases">
        <title>Draft genome sequences of novel Actinobacteria.</title>
        <authorList>
            <person name="Sahin N."/>
            <person name="Ay H."/>
            <person name="Saygin H."/>
        </authorList>
    </citation>
    <scope>NUCLEOTIDE SEQUENCE [LARGE SCALE GENOMIC DNA]</scope>
    <source>
        <strain evidence="9 10">JCM 13523</strain>
    </source>
</reference>
<protein>
    <submittedName>
        <fullName evidence="9">FtsX-like permease family protein</fullName>
    </submittedName>
</protein>
<evidence type="ECO:0000256" key="3">
    <source>
        <dbReference type="ARBA" id="ARBA00022692"/>
    </source>
</evidence>
<organism evidence="9 10">
    <name type="scientific">Kribbella antibiotica</name>
    <dbReference type="NCBI Taxonomy" id="190195"/>
    <lineage>
        <taxon>Bacteria</taxon>
        <taxon>Bacillati</taxon>
        <taxon>Actinomycetota</taxon>
        <taxon>Actinomycetes</taxon>
        <taxon>Propionibacteriales</taxon>
        <taxon>Kribbellaceae</taxon>
        <taxon>Kribbella</taxon>
    </lineage>
</organism>
<evidence type="ECO:0000259" key="8">
    <source>
        <dbReference type="Pfam" id="PF02687"/>
    </source>
</evidence>
<evidence type="ECO:0000313" key="10">
    <source>
        <dbReference type="Proteomes" id="UP000295124"/>
    </source>
</evidence>
<feature type="domain" description="ABC3 transporter permease C-terminal" evidence="8">
    <location>
        <begin position="164"/>
        <end position="282"/>
    </location>
</feature>
<feature type="transmembrane region" description="Helical" evidence="7">
    <location>
        <begin position="303"/>
        <end position="323"/>
    </location>
</feature>
<feature type="transmembrane region" description="Helical" evidence="7">
    <location>
        <begin position="212"/>
        <end position="234"/>
    </location>
</feature>
<dbReference type="GO" id="GO:0022857">
    <property type="term" value="F:transmembrane transporter activity"/>
    <property type="evidence" value="ECO:0007669"/>
    <property type="project" value="TreeGrafter"/>
</dbReference>
<feature type="transmembrane region" description="Helical" evidence="7">
    <location>
        <begin position="598"/>
        <end position="621"/>
    </location>
</feature>
<evidence type="ECO:0000313" key="9">
    <source>
        <dbReference type="EMBL" id="TDD61470.1"/>
    </source>
</evidence>
<name>A0A4R4ZSV3_9ACTN</name>
<dbReference type="PANTHER" id="PTHR30572:SF4">
    <property type="entry name" value="ABC TRANSPORTER PERMEASE YTRF"/>
    <property type="match status" value="1"/>
</dbReference>
<evidence type="ECO:0000256" key="7">
    <source>
        <dbReference type="SAM" id="Phobius"/>
    </source>
</evidence>
<dbReference type="InterPro" id="IPR003838">
    <property type="entry name" value="ABC3_permease_C"/>
</dbReference>
<keyword evidence="4 7" id="KW-1133">Transmembrane helix</keyword>
<feature type="transmembrane region" description="Helical" evidence="7">
    <location>
        <begin position="254"/>
        <end position="275"/>
    </location>
</feature>
<feature type="domain" description="ABC3 transporter permease C-terminal" evidence="8">
    <location>
        <begin position="599"/>
        <end position="712"/>
    </location>
</feature>
<dbReference type="AlphaFoldDB" id="A0A4R4ZSV3"/>
<feature type="transmembrane region" description="Helical" evidence="7">
    <location>
        <begin position="16"/>
        <end position="37"/>
    </location>
</feature>
<dbReference type="Pfam" id="PF02687">
    <property type="entry name" value="FtsX"/>
    <property type="match status" value="2"/>
</dbReference>
<sequence length="721" mass="73743">MIGLAARLLRQRPGSVLATLIALIGGVAILTSMGALVESGLRPMPEPQHSTADIVVAKRDLTVTGKQFGDPYTATVQLPEPGVVPARLAAELRKVPGVDSVETTADALAVEVNPQTDRGVVTGAVERLAESVGAKAYTGKDRMLVERPDIAAARGLLVQVGAAFGGYVVMLVIFVVAGTIGLSIRNRRRDLALLRATAATPGQVRRMLMAEAAILAAGGSLIGVPAGLLASRWLGDQLVARGFMPADYDLSLGLLAAPAAVLLIVLVALGSALLAGRKISGIRPAEALSQIAVEPAQLSKVRLGFGLAALAGAIGSSAVSVGAGGQAALAAAVGMLYLFVTAVALLAPWINSITARFLGPVLRAGWGNSGYLAAKNLAANAHGGATVLTALVLSIGFGGSVWFLQDNVERQTVQQLKSGTLAQYTVLAPQGVASGAVEKLSRIPGVEAVTPTRQTSVIVKMMDSLEVVPAQAIDAAGAKATLDLKFREGDLAAVGPNSIAVSSARGWKVGDEAELWLADGTPKRLRVAAIYERGLGFGDVVLSPATIGKPPTKLLVRATPDALPALKAATAQGTLISTEQATVGVSKDLAISAWLNKLLITVMIAFAALAAANTMTVAALARRRELAVLQLAGVTTRQVKRMVRAEQAGLLTVSVLIGSAIAAVTLTAVVYALTGSIVPYVPLTGVLAVLGGATLLAMGTTIVPVARLLRQSSLAAAGTRE</sequence>
<feature type="transmembrane region" description="Helical" evidence="7">
    <location>
        <begin position="650"/>
        <end position="674"/>
    </location>
</feature>
<keyword evidence="3 7" id="KW-0812">Transmembrane</keyword>
<dbReference type="OrthoDB" id="3223244at2"/>
<keyword evidence="10" id="KW-1185">Reference proteome</keyword>
<keyword evidence="5 7" id="KW-0472">Membrane</keyword>
<evidence type="ECO:0000256" key="6">
    <source>
        <dbReference type="ARBA" id="ARBA00038076"/>
    </source>
</evidence>
<evidence type="ECO:0000256" key="4">
    <source>
        <dbReference type="ARBA" id="ARBA00022989"/>
    </source>
</evidence>
<gene>
    <name evidence="9" type="ORF">E1263_07125</name>
</gene>
<dbReference type="RefSeq" id="WP_132166370.1">
    <property type="nucleotide sequence ID" value="NZ_SMKX01000014.1"/>
</dbReference>
<dbReference type="PANTHER" id="PTHR30572">
    <property type="entry name" value="MEMBRANE COMPONENT OF TRANSPORTER-RELATED"/>
    <property type="match status" value="1"/>
</dbReference>
<feature type="transmembrane region" description="Helical" evidence="7">
    <location>
        <begin position="385"/>
        <end position="404"/>
    </location>
</feature>